<evidence type="ECO:0000256" key="1">
    <source>
        <dbReference type="SAM" id="MobiDB-lite"/>
    </source>
</evidence>
<keyword evidence="3" id="KW-1185">Reference proteome</keyword>
<evidence type="ECO:0000313" key="3">
    <source>
        <dbReference type="Proteomes" id="UP001151532"/>
    </source>
</evidence>
<dbReference type="AlphaFoldDB" id="A0A9Q0WNU4"/>
<comment type="caution">
    <text evidence="2">The sequence shown here is derived from an EMBL/GenBank/DDBJ whole genome shotgun (WGS) entry which is preliminary data.</text>
</comment>
<dbReference type="EMBL" id="JAPFFK010000003">
    <property type="protein sequence ID" value="KAJ6769821.1"/>
    <property type="molecule type" value="Genomic_DNA"/>
</dbReference>
<accession>A0A9Q0WNU4</accession>
<name>A0A9Q0WNU4_SALPP</name>
<evidence type="ECO:0000313" key="2">
    <source>
        <dbReference type="EMBL" id="KAJ6769821.1"/>
    </source>
</evidence>
<feature type="compositionally biased region" description="Basic and acidic residues" evidence="1">
    <location>
        <begin position="44"/>
        <end position="66"/>
    </location>
</feature>
<feature type="region of interest" description="Disordered" evidence="1">
    <location>
        <begin position="24"/>
        <end position="89"/>
    </location>
</feature>
<protein>
    <submittedName>
        <fullName evidence="2">Uncharacterized protein</fullName>
    </submittedName>
</protein>
<organism evidence="2 3">
    <name type="scientific">Salix purpurea</name>
    <name type="common">Purple osier willow</name>
    <dbReference type="NCBI Taxonomy" id="77065"/>
    <lineage>
        <taxon>Eukaryota</taxon>
        <taxon>Viridiplantae</taxon>
        <taxon>Streptophyta</taxon>
        <taxon>Embryophyta</taxon>
        <taxon>Tracheophyta</taxon>
        <taxon>Spermatophyta</taxon>
        <taxon>Magnoliopsida</taxon>
        <taxon>eudicotyledons</taxon>
        <taxon>Gunneridae</taxon>
        <taxon>Pentapetalae</taxon>
        <taxon>rosids</taxon>
        <taxon>fabids</taxon>
        <taxon>Malpighiales</taxon>
        <taxon>Salicaceae</taxon>
        <taxon>Saliceae</taxon>
        <taxon>Salix</taxon>
    </lineage>
</organism>
<gene>
    <name evidence="2" type="ORF">OIU79_020645</name>
</gene>
<proteinExistence type="predicted"/>
<feature type="non-terminal residue" evidence="2">
    <location>
        <position position="1"/>
    </location>
</feature>
<feature type="compositionally biased region" description="Basic and acidic residues" evidence="1">
    <location>
        <begin position="24"/>
        <end position="36"/>
    </location>
</feature>
<sequence>MNEDRTKSEADVLVFQLLATVRARGERGKGNRRSELDALGGELDESRGKQKEGERIEEANRVERGQAPRHGKSQGRERERKSKRTISPLVGGDDFGLVEDVGGVYQRTERGTKTISVRWASLCCPLDYPASNIAGYGFIEDQEEEDSRPQSISIALQ</sequence>
<dbReference type="Proteomes" id="UP001151532">
    <property type="component" value="Chromosome 11"/>
</dbReference>
<dbReference type="OrthoDB" id="10452863at2759"/>
<reference evidence="2" key="2">
    <citation type="journal article" date="2023" name="Int. J. Mol. Sci.">
        <title>De Novo Assembly and Annotation of 11 Diverse Shrub Willow (Salix) Genomes Reveals Novel Gene Organization in Sex-Linked Regions.</title>
        <authorList>
            <person name="Hyden B."/>
            <person name="Feng K."/>
            <person name="Yates T.B."/>
            <person name="Jawdy S."/>
            <person name="Cereghino C."/>
            <person name="Smart L.B."/>
            <person name="Muchero W."/>
        </authorList>
    </citation>
    <scope>NUCLEOTIDE SEQUENCE</scope>
    <source>
        <tissue evidence="2">Shoot tip</tissue>
    </source>
</reference>
<reference evidence="2" key="1">
    <citation type="submission" date="2022-11" db="EMBL/GenBank/DDBJ databases">
        <authorList>
            <person name="Hyden B.L."/>
            <person name="Feng K."/>
            <person name="Yates T."/>
            <person name="Jawdy S."/>
            <person name="Smart L.B."/>
            <person name="Muchero W."/>
        </authorList>
    </citation>
    <scope>NUCLEOTIDE SEQUENCE</scope>
    <source>
        <tissue evidence="2">Shoot tip</tissue>
    </source>
</reference>